<feature type="domain" description="Secretion system C-terminal sorting" evidence="1">
    <location>
        <begin position="485"/>
        <end position="547"/>
    </location>
</feature>
<dbReference type="RefSeq" id="WP_241295013.1">
    <property type="nucleotide sequence ID" value="NZ_JAKZGR010000008.1"/>
</dbReference>
<evidence type="ECO:0000313" key="3">
    <source>
        <dbReference type="Proteomes" id="UP001595766"/>
    </source>
</evidence>
<comment type="caution">
    <text evidence="2">The sequence shown here is derived from an EMBL/GenBank/DDBJ whole genome shotgun (WGS) entry which is preliminary data.</text>
</comment>
<dbReference type="Pfam" id="PF18962">
    <property type="entry name" value="Por_Secre_tail"/>
    <property type="match status" value="1"/>
</dbReference>
<keyword evidence="3" id="KW-1185">Reference proteome</keyword>
<dbReference type="Proteomes" id="UP001595766">
    <property type="component" value="Unassembled WGS sequence"/>
</dbReference>
<evidence type="ECO:0000259" key="1">
    <source>
        <dbReference type="Pfam" id="PF18962"/>
    </source>
</evidence>
<organism evidence="2 3">
    <name type="scientific">Belliella kenyensis</name>
    <dbReference type="NCBI Taxonomy" id="1472724"/>
    <lineage>
        <taxon>Bacteria</taxon>
        <taxon>Pseudomonadati</taxon>
        <taxon>Bacteroidota</taxon>
        <taxon>Cytophagia</taxon>
        <taxon>Cytophagales</taxon>
        <taxon>Cyclobacteriaceae</taxon>
        <taxon>Belliella</taxon>
    </lineage>
</organism>
<evidence type="ECO:0000313" key="2">
    <source>
        <dbReference type="EMBL" id="MFC3978379.1"/>
    </source>
</evidence>
<dbReference type="InterPro" id="IPR026444">
    <property type="entry name" value="Secre_tail"/>
</dbReference>
<dbReference type="Pfam" id="PF13573">
    <property type="entry name" value="SprB"/>
    <property type="match status" value="1"/>
</dbReference>
<name>A0ABV8ES22_9BACT</name>
<proteinExistence type="predicted"/>
<protein>
    <submittedName>
        <fullName evidence="2">T9SS type A sorting domain-containing protein</fullName>
    </submittedName>
</protein>
<accession>A0ABV8ES22</accession>
<dbReference type="InterPro" id="IPR025667">
    <property type="entry name" value="SprB_repeat"/>
</dbReference>
<gene>
    <name evidence="2" type="ORF">ACFOUP_18495</name>
</gene>
<dbReference type="EMBL" id="JBHSAV010000094">
    <property type="protein sequence ID" value="MFC3978379.1"/>
    <property type="molecule type" value="Genomic_DNA"/>
</dbReference>
<dbReference type="NCBIfam" id="TIGR04183">
    <property type="entry name" value="Por_Secre_tail"/>
    <property type="match status" value="1"/>
</dbReference>
<sequence length="559" mass="61371">MKKPVLFICLMFLFTQGFCQISRIEYFLNMDPGVGNARSIEFQVGHSIEKAFNVPLDLPRGFHTLGLRVKGSDGKWSHTILEPFFVENNKSSNIKKIEYFIDDEPGIGKGISIPLTLGENGYINYNVPLNNVSDGFHILGIRSLDDQGNWSTTQQVAFFNRKGSFPPRIIRLEYYFVGEGAPNKLYTYNLPNPAANIDLSLIGDLSDLQANKDYTIHITAFEENGIKSNTVSANFSIRPPLSIETIEATGLTCFESNDGKAIIKATGSEAALEYSIDNVNYQASNVFENLTSGNYTAYVREKEAITRITEKSFTISRPTKLELQAVNLTQPECTNDNTGGFSINTSGGIAPYTYKLSSQATFQSSNSFSDLGIGNYIVHVKDAKGCESTLSVSIVEKNQAPPVPTVTVDGTDAISTEVSLMSSAAEGNQWFKNGELIPGATAQKLNITESGIFHVVVTGIGGCTSTSATIAITSTPEIRISNLKVYPNPANDRLHLDFGRDIHLDRIRIFNTSGNMVQEISSQQSLSTLTIELHKMIPGIYMIQLEGVGLLERVKFIKK</sequence>
<reference evidence="3" key="1">
    <citation type="journal article" date="2019" name="Int. J. Syst. Evol. Microbiol.">
        <title>The Global Catalogue of Microorganisms (GCM) 10K type strain sequencing project: providing services to taxonomists for standard genome sequencing and annotation.</title>
        <authorList>
            <consortium name="The Broad Institute Genomics Platform"/>
            <consortium name="The Broad Institute Genome Sequencing Center for Infectious Disease"/>
            <person name="Wu L."/>
            <person name="Ma J."/>
        </authorList>
    </citation>
    <scope>NUCLEOTIDE SEQUENCE [LARGE SCALE GENOMIC DNA]</scope>
    <source>
        <strain evidence="3">CECT 8551</strain>
    </source>
</reference>